<organism evidence="2 3">
    <name type="scientific">Spirosoma telluris</name>
    <dbReference type="NCBI Taxonomy" id="2183553"/>
    <lineage>
        <taxon>Bacteria</taxon>
        <taxon>Pseudomonadati</taxon>
        <taxon>Bacteroidota</taxon>
        <taxon>Cytophagia</taxon>
        <taxon>Cytophagales</taxon>
        <taxon>Cytophagaceae</taxon>
        <taxon>Spirosoma</taxon>
    </lineage>
</organism>
<comment type="caution">
    <text evidence="2">The sequence shown here is derived from an EMBL/GenBank/DDBJ whole genome shotgun (WGS) entry which is preliminary data.</text>
</comment>
<feature type="signal peptide" evidence="1">
    <location>
        <begin position="1"/>
        <end position="17"/>
    </location>
</feature>
<feature type="chain" id="PRO_5016253902" evidence="1">
    <location>
        <begin position="18"/>
        <end position="130"/>
    </location>
</feature>
<evidence type="ECO:0000313" key="3">
    <source>
        <dbReference type="Proteomes" id="UP000249016"/>
    </source>
</evidence>
<name>A0A327NY33_9BACT</name>
<reference evidence="2 3" key="1">
    <citation type="submission" date="2018-06" db="EMBL/GenBank/DDBJ databases">
        <title>Spirosoma sp. HMF3257 Genome sequencing and assembly.</title>
        <authorList>
            <person name="Kang H."/>
            <person name="Cha I."/>
            <person name="Kim H."/>
            <person name="Kang J."/>
            <person name="Joh K."/>
        </authorList>
    </citation>
    <scope>NUCLEOTIDE SEQUENCE [LARGE SCALE GENOMIC DNA]</scope>
    <source>
        <strain evidence="2 3">HMF3257</strain>
    </source>
</reference>
<protein>
    <submittedName>
        <fullName evidence="2">Uncharacterized protein</fullName>
    </submittedName>
</protein>
<evidence type="ECO:0000256" key="1">
    <source>
        <dbReference type="SAM" id="SignalP"/>
    </source>
</evidence>
<sequence length="130" mass="14048">MKKIFAFALLLSTIALNDGMAVKLPAFFYTLTISGPTYLSACQSGTLQLLKDGVIPSQSYYYVWRMSINNGTPFIIDQGQDVSSIGIVASNPTSEYETYTANIYIVSPGREVIGAGSASIDVYQTGCSDY</sequence>
<dbReference type="Proteomes" id="UP000249016">
    <property type="component" value="Unassembled WGS sequence"/>
</dbReference>
<evidence type="ECO:0000313" key="2">
    <source>
        <dbReference type="EMBL" id="RAI77798.1"/>
    </source>
</evidence>
<dbReference type="EMBL" id="QLII01000001">
    <property type="protein sequence ID" value="RAI77798.1"/>
    <property type="molecule type" value="Genomic_DNA"/>
</dbReference>
<dbReference type="RefSeq" id="WP_111348822.1">
    <property type="nucleotide sequence ID" value="NZ_QLII01000001.1"/>
</dbReference>
<proteinExistence type="predicted"/>
<keyword evidence="1" id="KW-0732">Signal</keyword>
<accession>A0A327NY33</accession>
<dbReference type="AlphaFoldDB" id="A0A327NY33"/>
<keyword evidence="3" id="KW-1185">Reference proteome</keyword>
<gene>
    <name evidence="2" type="ORF">HMF3257_33285</name>
</gene>